<evidence type="ECO:0000313" key="2">
    <source>
        <dbReference type="EMBL" id="SCL58301.1"/>
    </source>
</evidence>
<dbReference type="Pfam" id="PF01418">
    <property type="entry name" value="HTH_6"/>
    <property type="match status" value="1"/>
</dbReference>
<dbReference type="GO" id="GO:0003677">
    <property type="term" value="F:DNA binding"/>
    <property type="evidence" value="ECO:0007669"/>
    <property type="project" value="InterPro"/>
</dbReference>
<proteinExistence type="predicted"/>
<gene>
    <name evidence="2" type="ORF">GA0070604_3801</name>
</gene>
<reference evidence="3" key="1">
    <citation type="submission" date="2016-06" db="EMBL/GenBank/DDBJ databases">
        <authorList>
            <person name="Varghese N."/>
            <person name="Submissions Spin"/>
        </authorList>
    </citation>
    <scope>NUCLEOTIDE SEQUENCE [LARGE SCALE GENOMIC DNA]</scope>
    <source>
        <strain evidence="3">DSM 44814</strain>
    </source>
</reference>
<dbReference type="STRING" id="227316.GA0070604_3801"/>
<dbReference type="PANTHER" id="PTHR30514">
    <property type="entry name" value="GLUCOKINASE"/>
    <property type="match status" value="1"/>
</dbReference>
<dbReference type="EMBL" id="FMHY01000002">
    <property type="protein sequence ID" value="SCL58301.1"/>
    <property type="molecule type" value="Genomic_DNA"/>
</dbReference>
<dbReference type="InterPro" id="IPR009057">
    <property type="entry name" value="Homeodomain-like_sf"/>
</dbReference>
<dbReference type="InterPro" id="IPR047640">
    <property type="entry name" value="RpiR-like"/>
</dbReference>
<dbReference type="InterPro" id="IPR036388">
    <property type="entry name" value="WH-like_DNA-bd_sf"/>
</dbReference>
<dbReference type="OrthoDB" id="3848503at2"/>
<dbReference type="PROSITE" id="PS51071">
    <property type="entry name" value="HTH_RPIR"/>
    <property type="match status" value="1"/>
</dbReference>
<dbReference type="InterPro" id="IPR000281">
    <property type="entry name" value="HTH_RpiR"/>
</dbReference>
<dbReference type="Pfam" id="PF01380">
    <property type="entry name" value="SIS"/>
    <property type="match status" value="1"/>
</dbReference>
<evidence type="ECO:0000313" key="3">
    <source>
        <dbReference type="Proteomes" id="UP000199696"/>
    </source>
</evidence>
<organism evidence="2 3">
    <name type="scientific">Micromonospora eburnea</name>
    <dbReference type="NCBI Taxonomy" id="227316"/>
    <lineage>
        <taxon>Bacteria</taxon>
        <taxon>Bacillati</taxon>
        <taxon>Actinomycetota</taxon>
        <taxon>Actinomycetes</taxon>
        <taxon>Micromonosporales</taxon>
        <taxon>Micromonosporaceae</taxon>
        <taxon>Micromonospora</taxon>
    </lineage>
</organism>
<accession>A0A1C6UWE6</accession>
<dbReference type="AlphaFoldDB" id="A0A1C6UWE6"/>
<sequence length="297" mass="32937">MVQAQAALPWTWHRDGAMPRDDETLPERVRRKEDLLSASQRKIARYCITQPREAAQLTALRIAEKLGVSESTVVRFAIRMGYEGFPDMQAAIRRAAEQRAATQVAGTTSPRDGRVHSSLRGDLDALSQTVESFDYQALHDCAEALHGARLLHVVGFRSAFGLAYTVEFHLRHFMNTRLIGAVGGTVLDDVDLIGPDDAVLAFTFPVYDERSLQAVEQATAVGANSVVVTDSALAPIPIDPLVRTLMTRYETQTFFNSAVAPSAIANALVLRLLELSAKQDRGLERRLYDRFQRQRTT</sequence>
<dbReference type="GO" id="GO:0003700">
    <property type="term" value="F:DNA-binding transcription factor activity"/>
    <property type="evidence" value="ECO:0007669"/>
    <property type="project" value="InterPro"/>
</dbReference>
<dbReference type="Gene3D" id="1.10.10.10">
    <property type="entry name" value="Winged helix-like DNA-binding domain superfamily/Winged helix DNA-binding domain"/>
    <property type="match status" value="1"/>
</dbReference>
<dbReference type="GO" id="GO:0097367">
    <property type="term" value="F:carbohydrate derivative binding"/>
    <property type="evidence" value="ECO:0007669"/>
    <property type="project" value="InterPro"/>
</dbReference>
<dbReference type="Gene3D" id="3.40.50.10490">
    <property type="entry name" value="Glucose-6-phosphate isomerase like protein, domain 1"/>
    <property type="match status" value="1"/>
</dbReference>
<dbReference type="InterPro" id="IPR046348">
    <property type="entry name" value="SIS_dom_sf"/>
</dbReference>
<dbReference type="SUPFAM" id="SSF46689">
    <property type="entry name" value="Homeodomain-like"/>
    <property type="match status" value="1"/>
</dbReference>
<name>A0A1C6UWE6_9ACTN</name>
<dbReference type="GO" id="GO:1901135">
    <property type="term" value="P:carbohydrate derivative metabolic process"/>
    <property type="evidence" value="ECO:0007669"/>
    <property type="project" value="InterPro"/>
</dbReference>
<dbReference type="SUPFAM" id="SSF53697">
    <property type="entry name" value="SIS domain"/>
    <property type="match status" value="1"/>
</dbReference>
<dbReference type="InterPro" id="IPR001347">
    <property type="entry name" value="SIS_dom"/>
</dbReference>
<dbReference type="Proteomes" id="UP000199696">
    <property type="component" value="Unassembled WGS sequence"/>
</dbReference>
<feature type="domain" description="HTH rpiR-type" evidence="1">
    <location>
        <begin position="23"/>
        <end position="99"/>
    </location>
</feature>
<evidence type="ECO:0000259" key="1">
    <source>
        <dbReference type="PROSITE" id="PS51071"/>
    </source>
</evidence>
<dbReference type="RefSeq" id="WP_091119885.1">
    <property type="nucleotide sequence ID" value="NZ_FMHY01000002.1"/>
</dbReference>
<protein>
    <submittedName>
        <fullName evidence="2">Transcriptional regulator, RpiR family</fullName>
    </submittedName>
</protein>
<keyword evidence="3" id="KW-1185">Reference proteome</keyword>
<dbReference type="PANTHER" id="PTHR30514:SF18">
    <property type="entry name" value="RPIR-FAMILY TRANSCRIPTIONAL REGULATOR"/>
    <property type="match status" value="1"/>
</dbReference>